<proteinExistence type="predicted"/>
<dbReference type="EnsemblMetazoa" id="AALB006587-RA">
    <property type="protein sequence ID" value="AALB006587-PA"/>
    <property type="gene ID" value="AALB006587"/>
</dbReference>
<evidence type="ECO:0000256" key="1">
    <source>
        <dbReference type="ARBA" id="ARBA00022786"/>
    </source>
</evidence>
<reference evidence="3" key="2">
    <citation type="submission" date="2022-08" db="UniProtKB">
        <authorList>
            <consortium name="EnsemblMetazoa"/>
        </authorList>
    </citation>
    <scope>IDENTIFICATION</scope>
    <source>
        <strain evidence="3">STECLA/ALBI9_A</strain>
    </source>
</reference>
<dbReference type="InterPro" id="IPR001496">
    <property type="entry name" value="SOCS_box"/>
</dbReference>
<name>A0A182FJ92_ANOAL</name>
<dbReference type="PROSITE" id="PS50225">
    <property type="entry name" value="SOCS"/>
    <property type="match status" value="1"/>
</dbReference>
<dbReference type="STRING" id="7167.A0A182FJ92"/>
<organism evidence="3 4">
    <name type="scientific">Anopheles albimanus</name>
    <name type="common">New world malaria mosquito</name>
    <dbReference type="NCBI Taxonomy" id="7167"/>
    <lineage>
        <taxon>Eukaryota</taxon>
        <taxon>Metazoa</taxon>
        <taxon>Ecdysozoa</taxon>
        <taxon>Arthropoda</taxon>
        <taxon>Hexapoda</taxon>
        <taxon>Insecta</taxon>
        <taxon>Pterygota</taxon>
        <taxon>Neoptera</taxon>
        <taxon>Endopterygota</taxon>
        <taxon>Diptera</taxon>
        <taxon>Nematocera</taxon>
        <taxon>Culicoidea</taxon>
        <taxon>Culicidae</taxon>
        <taxon>Anophelinae</taxon>
        <taxon>Anopheles</taxon>
    </lineage>
</organism>
<dbReference type="VEuPathDB" id="VectorBase:AALB20_026210"/>
<dbReference type="CDD" id="cd03587">
    <property type="entry name" value="SOCS"/>
    <property type="match status" value="1"/>
</dbReference>
<dbReference type="Pfam" id="PF07525">
    <property type="entry name" value="SOCS_box"/>
    <property type="match status" value="1"/>
</dbReference>
<evidence type="ECO:0000313" key="4">
    <source>
        <dbReference type="Proteomes" id="UP000069272"/>
    </source>
</evidence>
<dbReference type="PANTHER" id="PTHR20966">
    <property type="entry name" value="ANKYRIN REPEAT AND SOCS BOX PROTEIN 17"/>
    <property type="match status" value="1"/>
</dbReference>
<dbReference type="AlphaFoldDB" id="A0A182FJ92"/>
<keyword evidence="4" id="KW-1185">Reference proteome</keyword>
<keyword evidence="2" id="KW-0040">ANK repeat</keyword>
<dbReference type="GO" id="GO:0035556">
    <property type="term" value="P:intracellular signal transduction"/>
    <property type="evidence" value="ECO:0007669"/>
    <property type="project" value="InterPro"/>
</dbReference>
<dbReference type="SUPFAM" id="SSF158235">
    <property type="entry name" value="SOCS box-like"/>
    <property type="match status" value="1"/>
</dbReference>
<reference evidence="3 4" key="1">
    <citation type="journal article" date="2017" name="G3 (Bethesda)">
        <title>The Physical Genome Mapping of Anopheles albimanus Corrected Scaffold Misassemblies and Identified Interarm Rearrangements in Genus Anopheles.</title>
        <authorList>
            <person name="Artemov G.N."/>
            <person name="Peery A.N."/>
            <person name="Jiang X."/>
            <person name="Tu Z."/>
            <person name="Stegniy V.N."/>
            <person name="Sharakhova M.V."/>
            <person name="Sharakhov I.V."/>
        </authorList>
    </citation>
    <scope>NUCLEOTIDE SEQUENCE [LARGE SCALE GENOMIC DNA]</scope>
    <source>
        <strain evidence="3 4">ALBI9_A</strain>
    </source>
</reference>
<dbReference type="InterPro" id="IPR036036">
    <property type="entry name" value="SOCS_box-like_dom_sf"/>
</dbReference>
<keyword evidence="1" id="KW-0833">Ubl conjugation pathway</keyword>
<accession>A0A182FJ92</accession>
<dbReference type="VEuPathDB" id="VectorBase:AALB006587"/>
<evidence type="ECO:0000256" key="2">
    <source>
        <dbReference type="ARBA" id="ARBA00023043"/>
    </source>
</evidence>
<dbReference type="Gene3D" id="1.10.750.20">
    <property type="entry name" value="SOCS box"/>
    <property type="match status" value="1"/>
</dbReference>
<dbReference type="Proteomes" id="UP000069272">
    <property type="component" value="Chromosome X"/>
</dbReference>
<dbReference type="SMART" id="SM00969">
    <property type="entry name" value="SOCS_box"/>
    <property type="match status" value="1"/>
</dbReference>
<sequence length="374" mass="42327">QSFAINHCDRVRCHPFSTILGLVPTINYPLRAMEYVFDVFFDECFARMERSGLLSRACRRNTISHLNSVIAGCIEGRPTATVQLAVGLAVTAAIDYHNRMRGDNYDVCLMGKYHNVLYIALRIAWDWGLDDSTIVARLLGEIYRCERTFERLFLGALFGCNAPHFIAGWKSDFNDQDENLRAVVFFLHHAARARTTFPVYSHAYQQLRETKFIEVPIESCGRAAPLRVALQATAPDIVLILLRHGADPGCPDDGAGTSPVLAVLDKLSECERPLGYPYQLVSCLRLLLRALTLIELPYKPNLYPVRRDMFLARYGQLLTDGLIRPEQVLGVPSLRQYCRCTIRATLRDSCQLPGGTRQLPLPRKLQQYLDLLHD</sequence>
<protein>
    <submittedName>
        <fullName evidence="3">Uncharacterized protein</fullName>
    </submittedName>
</protein>
<dbReference type="InterPro" id="IPR039147">
    <property type="entry name" value="ASB17"/>
</dbReference>
<evidence type="ECO:0000313" key="3">
    <source>
        <dbReference type="EnsemblMetazoa" id="AALB006587-PA"/>
    </source>
</evidence>
<dbReference type="PANTHER" id="PTHR20966:SF2">
    <property type="entry name" value="ANKYRIN REPEAT AND SOCS BOX PROTEIN 17"/>
    <property type="match status" value="1"/>
</dbReference>